<sequence length="89" mass="9396">MQDFESQLDAALDALPSLCWASTSALRMASELYEIGAIKNGIDSVDPVEAAKEAPLQARVNGAEELAQSGDTAYLVIGDLASARDLRLS</sequence>
<dbReference type="AlphaFoldDB" id="K0Q4U6"/>
<gene>
    <name evidence="1" type="ORF">BN77_p2190045</name>
</gene>
<protein>
    <submittedName>
        <fullName evidence="1">Uncharacterized protein</fullName>
    </submittedName>
</protein>
<accession>K0Q4U6</accession>
<name>K0Q4U6_9HYPH</name>
<comment type="caution">
    <text evidence="1">The sequence shown here is derived from an EMBL/GenBank/DDBJ whole genome shotgun (WGS) entry which is preliminary data.</text>
</comment>
<organism evidence="1 2">
    <name type="scientific">Rhizobium mesoamericanum STM3625</name>
    <dbReference type="NCBI Taxonomy" id="1211777"/>
    <lineage>
        <taxon>Bacteria</taxon>
        <taxon>Pseudomonadati</taxon>
        <taxon>Pseudomonadota</taxon>
        <taxon>Alphaproteobacteria</taxon>
        <taxon>Hyphomicrobiales</taxon>
        <taxon>Rhizobiaceae</taxon>
        <taxon>Rhizobium/Agrobacterium group</taxon>
        <taxon>Rhizobium</taxon>
    </lineage>
</organism>
<evidence type="ECO:0000313" key="2">
    <source>
        <dbReference type="Proteomes" id="UP000009319"/>
    </source>
</evidence>
<dbReference type="HOGENOM" id="CLU_2452543_0_0_5"/>
<keyword evidence="2" id="KW-1185">Reference proteome</keyword>
<dbReference type="Proteomes" id="UP000009319">
    <property type="component" value="Unassembled WGS sequence"/>
</dbReference>
<dbReference type="EMBL" id="CANI01000082">
    <property type="protein sequence ID" value="CCM80220.1"/>
    <property type="molecule type" value="Genomic_DNA"/>
</dbReference>
<proteinExistence type="predicted"/>
<reference evidence="1 2" key="1">
    <citation type="journal article" date="2013" name="Genome Announc.">
        <title>Draft Genome Sequence of Rhizobium mesoamericanum STM3625, a Nitrogen-Fixing Symbiont of Mimosa pudica Isolated in French Guiana (South America).</title>
        <authorList>
            <person name="Moulin L."/>
            <person name="Mornico D."/>
            <person name="Melkonian R."/>
            <person name="Klonowska A."/>
        </authorList>
    </citation>
    <scope>NUCLEOTIDE SEQUENCE [LARGE SCALE GENOMIC DNA]</scope>
    <source>
        <strain evidence="1 2">STM3625</strain>
    </source>
</reference>
<evidence type="ECO:0000313" key="1">
    <source>
        <dbReference type="EMBL" id="CCM80220.1"/>
    </source>
</evidence>